<sequence>MKRNLRKLWLIVPDQLPAVLRRCPKCKGKRQFQNSGKFRVNANGKLLDVWLIYRCSHCDTSWNMTIIERANKENINKSEYEGFLSNSPGLAASYGSDRELFIKNKAEIAEIKAGYHILETETIAPVNETAYMEIQIKNPSGLKLRADAMLAGELSVSRSRIKKWFDSGLVTSGREVLLSGAKIVDGMLIQIKKEEAIRQESLDV</sequence>
<keyword evidence="3" id="KW-1185">Reference proteome</keyword>
<name>A0ABU4GHS2_9CLOT</name>
<dbReference type="EMBL" id="JAWONS010000103">
    <property type="protein sequence ID" value="MDW2797170.1"/>
    <property type="molecule type" value="Genomic_DNA"/>
</dbReference>
<protein>
    <submittedName>
        <fullName evidence="2">DUF1062 domain-containing protein</fullName>
    </submittedName>
</protein>
<gene>
    <name evidence="2" type="ORF">RZO55_06215</name>
</gene>
<dbReference type="Gene3D" id="3.10.290.10">
    <property type="entry name" value="RNA-binding S4 domain"/>
    <property type="match status" value="1"/>
</dbReference>
<dbReference type="PROSITE" id="PS50889">
    <property type="entry name" value="S4"/>
    <property type="match status" value="1"/>
</dbReference>
<dbReference type="RefSeq" id="WP_318063431.1">
    <property type="nucleotide sequence ID" value="NZ_JAWONS010000103.1"/>
</dbReference>
<dbReference type="InterPro" id="IPR036986">
    <property type="entry name" value="S4_RNA-bd_sf"/>
</dbReference>
<evidence type="ECO:0000256" key="1">
    <source>
        <dbReference type="PROSITE-ProRule" id="PRU00182"/>
    </source>
</evidence>
<dbReference type="Pfam" id="PF06353">
    <property type="entry name" value="DUF1062"/>
    <property type="match status" value="1"/>
</dbReference>
<evidence type="ECO:0000313" key="3">
    <source>
        <dbReference type="Proteomes" id="UP001276854"/>
    </source>
</evidence>
<evidence type="ECO:0000313" key="2">
    <source>
        <dbReference type="EMBL" id="MDW2797170.1"/>
    </source>
</evidence>
<proteinExistence type="predicted"/>
<accession>A0ABU4GHS2</accession>
<dbReference type="Proteomes" id="UP001276854">
    <property type="component" value="Unassembled WGS sequence"/>
</dbReference>
<comment type="caution">
    <text evidence="2">The sequence shown here is derived from an EMBL/GenBank/DDBJ whole genome shotgun (WGS) entry which is preliminary data.</text>
</comment>
<organism evidence="2 3">
    <name type="scientific">Clostridium boliviensis</name>
    <dbReference type="NCBI Taxonomy" id="318465"/>
    <lineage>
        <taxon>Bacteria</taxon>
        <taxon>Bacillati</taxon>
        <taxon>Bacillota</taxon>
        <taxon>Clostridia</taxon>
        <taxon>Eubacteriales</taxon>
        <taxon>Clostridiaceae</taxon>
        <taxon>Clostridium</taxon>
    </lineage>
</organism>
<keyword evidence="1" id="KW-0694">RNA-binding</keyword>
<dbReference type="InterPro" id="IPR009412">
    <property type="entry name" value="DUF1062"/>
</dbReference>
<reference evidence="2 3" key="1">
    <citation type="submission" date="2023-10" db="EMBL/GenBank/DDBJ databases">
        <title>A novel Glycoside Hydrolase 43-Like Enzyme from Clostrdium boliviensis is an Endo-xylanase, and a Candidate for Xylooligosaccharides Production from Different Xylan Substrates.</title>
        <authorList>
            <person name="Alvarez M.T."/>
            <person name="Rocabado-Villegas L.R."/>
            <person name="Salas-Veizaga D.M."/>
            <person name="Linares-Pasten J.A."/>
            <person name="Gudmundsdottir E.E."/>
            <person name="Hreggvidsson G.O."/>
            <person name="Adlercreutz P."/>
            <person name="Nordberg Karlsson E."/>
        </authorList>
    </citation>
    <scope>NUCLEOTIDE SEQUENCE [LARGE SCALE GENOMIC DNA]</scope>
    <source>
        <strain evidence="2 3">E-1</strain>
    </source>
</reference>